<dbReference type="Pfam" id="PF05013">
    <property type="entry name" value="FGase"/>
    <property type="match status" value="1"/>
</dbReference>
<dbReference type="AlphaFoldDB" id="A0A2N7AW68"/>
<dbReference type="OrthoDB" id="8716700at2"/>
<dbReference type="SUPFAM" id="SSF53187">
    <property type="entry name" value="Zn-dependent exopeptidases"/>
    <property type="match status" value="1"/>
</dbReference>
<name>A0A2N7AW68_9LACO</name>
<dbReference type="Proteomes" id="UP000235649">
    <property type="component" value="Unassembled WGS sequence"/>
</dbReference>
<dbReference type="Gene3D" id="3.40.630.40">
    <property type="entry name" value="Zn-dependent exopeptidases"/>
    <property type="match status" value="1"/>
</dbReference>
<dbReference type="InterPro" id="IPR007709">
    <property type="entry name" value="N-FG_amidohydro"/>
</dbReference>
<dbReference type="EMBL" id="NIPR01000005">
    <property type="protein sequence ID" value="PMD72995.1"/>
    <property type="molecule type" value="Genomic_DNA"/>
</dbReference>
<protein>
    <submittedName>
        <fullName evidence="1">N-formylglutamate amidohydrolase</fullName>
    </submittedName>
</protein>
<comment type="caution">
    <text evidence="1">The sequence shown here is derived from an EMBL/GenBank/DDBJ whole genome shotgun (WGS) entry which is preliminary data.</text>
</comment>
<keyword evidence="1" id="KW-0378">Hydrolase</keyword>
<reference evidence="1 2" key="1">
    <citation type="submission" date="2017-05" db="EMBL/GenBank/DDBJ databases">
        <title>Lactobacillus nurukis nov., sp. nov., isolated from nuruk.</title>
        <authorList>
            <person name="Kim S.-J."/>
        </authorList>
    </citation>
    <scope>NUCLEOTIDE SEQUENCE [LARGE SCALE GENOMIC DNA]</scope>
    <source>
        <strain evidence="1 2">SYF10-1a</strain>
    </source>
</reference>
<keyword evidence="2" id="KW-1185">Reference proteome</keyword>
<dbReference type="GO" id="GO:0016787">
    <property type="term" value="F:hydrolase activity"/>
    <property type="evidence" value="ECO:0007669"/>
    <property type="project" value="UniProtKB-KW"/>
</dbReference>
<sequence>MNNFTVYNEGINEFPIIVDLPHSGTLIPNGIKTKMLPDRILTNVDWFLQDLYDFVPQNGITTLENNLHRYVADPNRDTKMIDLDGDYRHEVVYSQTTFNKPIYKHELTKNQIHQRINQFYLPYHQQLQRLIDDKLKNFSKVYLLDLHSFAVYPHEDIQTDDVVLGNKYDKASTGKLREFLTDQFQKKGYTVSNNHPFSGGFITSRYGENERVQAIQIELAYHMYIENRYFGEEELTGVDVGTFTTAKNNLQSIFMSFLNYVADN</sequence>
<evidence type="ECO:0000313" key="2">
    <source>
        <dbReference type="Proteomes" id="UP000235649"/>
    </source>
</evidence>
<proteinExistence type="predicted"/>
<gene>
    <name evidence="1" type="ORF">CBP76_02350</name>
</gene>
<accession>A0A2N7AW68</accession>
<evidence type="ECO:0000313" key="1">
    <source>
        <dbReference type="EMBL" id="PMD72995.1"/>
    </source>
</evidence>
<organism evidence="1 2">
    <name type="scientific">Companilactobacillus nuruki</name>
    <dbReference type="NCBI Taxonomy" id="1993540"/>
    <lineage>
        <taxon>Bacteria</taxon>
        <taxon>Bacillati</taxon>
        <taxon>Bacillota</taxon>
        <taxon>Bacilli</taxon>
        <taxon>Lactobacillales</taxon>
        <taxon>Lactobacillaceae</taxon>
        <taxon>Companilactobacillus</taxon>
    </lineage>
</organism>
<dbReference type="RefSeq" id="WP_102195327.1">
    <property type="nucleotide sequence ID" value="NZ_NIPR01000005.1"/>
</dbReference>